<reference evidence="2 3" key="1">
    <citation type="submission" date="2020-05" db="EMBL/GenBank/DDBJ databases">
        <title>Genome Sequencing of Type Strains.</title>
        <authorList>
            <person name="Lemaire J.F."/>
            <person name="Inderbitzin P."/>
            <person name="Gregorio O.A."/>
            <person name="Collins S.B."/>
            <person name="Wespe N."/>
            <person name="Knight-Connoni V."/>
        </authorList>
    </citation>
    <scope>NUCLEOTIDE SEQUENCE [LARGE SCALE GENOMIC DNA]</scope>
    <source>
        <strain evidence="2 3">DSM 19942</strain>
    </source>
</reference>
<dbReference type="GeneID" id="97129613"/>
<gene>
    <name evidence="2" type="ORF">HP548_02785</name>
</gene>
<evidence type="ECO:0000313" key="3">
    <source>
        <dbReference type="Proteomes" id="UP000577724"/>
    </source>
</evidence>
<comment type="caution">
    <text evidence="2">The sequence shown here is derived from an EMBL/GenBank/DDBJ whole genome shotgun (WGS) entry which is preliminary data.</text>
</comment>
<keyword evidence="3" id="KW-1185">Reference proteome</keyword>
<accession>A0ABX2MIP6</accession>
<dbReference type="PANTHER" id="PTHR47559">
    <property type="entry name" value="OS03G0844900 PROTEIN"/>
    <property type="match status" value="1"/>
</dbReference>
<dbReference type="PANTHER" id="PTHR47559:SF1">
    <property type="entry name" value="OS03G0844900 PROTEIN"/>
    <property type="match status" value="1"/>
</dbReference>
<name>A0ABX2MIP6_9BACL</name>
<dbReference type="PROSITE" id="PS50126">
    <property type="entry name" value="S1"/>
    <property type="match status" value="2"/>
</dbReference>
<sequence>MSNILENDVLLKIVPESEQQIHDQVEQEAWEKVYQARQNRSIMQSEISTIETHGGKVCVIVFVGHIKGIIPIEETDFDQRTQLTDAIGNNIYYKVTGLDRDSEIFVASSKQAIEHLQGLTWDRLRTNLIVDSKIVRVNNRSLRLDIGAINVDLRADEVSYEWIDDMHDRYKPGDTIRVKVIDFNKEEKLLKVSGKQLFKNPWPECTTRFQTGNTYKGKVSGVVEYGVFVNLAEGVDILCRQPKPGIGKVKKGDIVRVRVAKIDVEKNEMSGIIKSKV</sequence>
<dbReference type="SUPFAM" id="SSF50249">
    <property type="entry name" value="Nucleic acid-binding proteins"/>
    <property type="match status" value="1"/>
</dbReference>
<evidence type="ECO:0000259" key="1">
    <source>
        <dbReference type="PROSITE" id="PS50126"/>
    </source>
</evidence>
<dbReference type="Pfam" id="PF00575">
    <property type="entry name" value="S1"/>
    <property type="match status" value="2"/>
</dbReference>
<dbReference type="Proteomes" id="UP000577724">
    <property type="component" value="Unassembled WGS sequence"/>
</dbReference>
<dbReference type="EMBL" id="JABMCC010000089">
    <property type="protein sequence ID" value="NUU53022.1"/>
    <property type="molecule type" value="Genomic_DNA"/>
</dbReference>
<organism evidence="2 3">
    <name type="scientific">Paenibacillus taichungensis</name>
    <dbReference type="NCBI Taxonomy" id="484184"/>
    <lineage>
        <taxon>Bacteria</taxon>
        <taxon>Bacillati</taxon>
        <taxon>Bacillota</taxon>
        <taxon>Bacilli</taxon>
        <taxon>Bacillales</taxon>
        <taxon>Paenibacillaceae</taxon>
        <taxon>Paenibacillus</taxon>
    </lineage>
</organism>
<proteinExistence type="predicted"/>
<dbReference type="GO" id="GO:0005840">
    <property type="term" value="C:ribosome"/>
    <property type="evidence" value="ECO:0007669"/>
    <property type="project" value="UniProtKB-KW"/>
</dbReference>
<dbReference type="InterPro" id="IPR003029">
    <property type="entry name" value="S1_domain"/>
</dbReference>
<dbReference type="RefSeq" id="WP_175380827.1">
    <property type="nucleotide sequence ID" value="NZ_CBCRYD010000030.1"/>
</dbReference>
<dbReference type="InterPro" id="IPR052757">
    <property type="entry name" value="Ribosomal_protein_S1"/>
</dbReference>
<dbReference type="InterPro" id="IPR012340">
    <property type="entry name" value="NA-bd_OB-fold"/>
</dbReference>
<feature type="domain" description="S1 motif" evidence="1">
    <location>
        <begin position="212"/>
        <end position="274"/>
    </location>
</feature>
<dbReference type="SMART" id="SM00316">
    <property type="entry name" value="S1"/>
    <property type="match status" value="2"/>
</dbReference>
<evidence type="ECO:0000313" key="2">
    <source>
        <dbReference type="EMBL" id="NUU53022.1"/>
    </source>
</evidence>
<keyword evidence="2" id="KW-0689">Ribosomal protein</keyword>
<keyword evidence="2" id="KW-0687">Ribonucleoprotein</keyword>
<protein>
    <submittedName>
        <fullName evidence="2">30S ribosomal protein S1</fullName>
    </submittedName>
</protein>
<dbReference type="Gene3D" id="2.40.50.140">
    <property type="entry name" value="Nucleic acid-binding proteins"/>
    <property type="match status" value="2"/>
</dbReference>
<feature type="domain" description="S1 motif" evidence="1">
    <location>
        <begin position="127"/>
        <end position="195"/>
    </location>
</feature>